<proteinExistence type="predicted"/>
<reference evidence="2" key="2">
    <citation type="submission" date="2020-02" db="EMBL/GenBank/DDBJ databases">
        <title>Identification and distribution of gene clusters putatively required for synthesis of sphingolipid metabolism inhibitors in phylogenetically diverse species of the filamentous fungus Fusarium.</title>
        <authorList>
            <person name="Kim H.-S."/>
            <person name="Busman M."/>
            <person name="Brown D.W."/>
            <person name="Divon H."/>
            <person name="Uhlig S."/>
            <person name="Proctor R.H."/>
        </authorList>
    </citation>
    <scope>NUCLEOTIDE SEQUENCE</scope>
    <source>
        <strain evidence="2">NRRL 25174</strain>
    </source>
</reference>
<comment type="caution">
    <text evidence="2">The sequence shown here is derived from an EMBL/GenBank/DDBJ whole genome shotgun (WGS) entry which is preliminary data.</text>
</comment>
<dbReference type="AlphaFoldDB" id="A0A9P5AAL2"/>
<dbReference type="Pfam" id="PF01266">
    <property type="entry name" value="DAO"/>
    <property type="match status" value="1"/>
</dbReference>
<dbReference type="PANTHER" id="PTHR13847">
    <property type="entry name" value="SARCOSINE DEHYDROGENASE-RELATED"/>
    <property type="match status" value="1"/>
</dbReference>
<dbReference type="InterPro" id="IPR036188">
    <property type="entry name" value="FAD/NAD-bd_sf"/>
</dbReference>
<dbReference type="EMBL" id="PVQB02000578">
    <property type="protein sequence ID" value="KAF4335256.1"/>
    <property type="molecule type" value="Genomic_DNA"/>
</dbReference>
<protein>
    <submittedName>
        <fullName evidence="2">Gamma-glutamylputrescine oxidoreductase</fullName>
    </submittedName>
</protein>
<dbReference type="Gene3D" id="3.50.50.60">
    <property type="entry name" value="FAD/NAD(P)-binding domain"/>
    <property type="match status" value="2"/>
</dbReference>
<dbReference type="InterPro" id="IPR006076">
    <property type="entry name" value="FAD-dep_OxRdtase"/>
</dbReference>
<dbReference type="GO" id="GO:0005737">
    <property type="term" value="C:cytoplasm"/>
    <property type="evidence" value="ECO:0007669"/>
    <property type="project" value="TreeGrafter"/>
</dbReference>
<name>A0A9P5AAL2_9HYPO</name>
<organism evidence="2 3">
    <name type="scientific">Fusarium beomiforme</name>
    <dbReference type="NCBI Taxonomy" id="44412"/>
    <lineage>
        <taxon>Eukaryota</taxon>
        <taxon>Fungi</taxon>
        <taxon>Dikarya</taxon>
        <taxon>Ascomycota</taxon>
        <taxon>Pezizomycotina</taxon>
        <taxon>Sordariomycetes</taxon>
        <taxon>Hypocreomycetidae</taxon>
        <taxon>Hypocreales</taxon>
        <taxon>Nectriaceae</taxon>
        <taxon>Fusarium</taxon>
        <taxon>Fusarium burgessii species complex</taxon>
    </lineage>
</organism>
<evidence type="ECO:0000313" key="3">
    <source>
        <dbReference type="Proteomes" id="UP000730481"/>
    </source>
</evidence>
<feature type="domain" description="FAD dependent oxidoreductase" evidence="1">
    <location>
        <begin position="13"/>
        <end position="212"/>
    </location>
</feature>
<reference evidence="2" key="1">
    <citation type="journal article" date="2017" name="Mycologia">
        <title>Fusarium algeriense, sp. nov., a novel toxigenic crown rot pathogen of durum wheat from Algeria is nested in the Fusarium burgessii species complex.</title>
        <authorList>
            <person name="Laraba I."/>
            <person name="Keddad A."/>
            <person name="Boureghda H."/>
            <person name="Abdallah N."/>
            <person name="Vaughan M.M."/>
            <person name="Proctor R.H."/>
            <person name="Busman M."/>
            <person name="O'Donnell K."/>
        </authorList>
    </citation>
    <scope>NUCLEOTIDE SEQUENCE</scope>
    <source>
        <strain evidence="2">NRRL 25174</strain>
    </source>
</reference>
<sequence>MEFRWTGFPTSADVVVIGSGLSGALIAHQLLCSSSPSKPKSVVILEARTAASGATGRNGGHIKPDCYRGFSSYSVLHGSEVAKAQCEFEAVNYRETARYIQESNLAEEVDLVQYRSADVYLTPEAWEAGMASYNGFKEFGGNVSEIKVLDKAEAEQSLRIKDCFGAITFPAASLWPYKLTIAVLRKGLDLGLNFHTNTPVTKISPDSSGGLRTSTPRGDIMTAKPLTTSFALITNDNYDYLIQRPGPQKYLIWGGGEAAHPQGLSGDLGDCNDCHIVSEVESYISNASAQVFRDWEEPRESSGTGHGDAVAFSWSGIMGLSKDLLPFVGELPGRPGQYLVGGYHGHGK</sequence>
<dbReference type="Proteomes" id="UP000730481">
    <property type="component" value="Unassembled WGS sequence"/>
</dbReference>
<gene>
    <name evidence="2" type="ORF">FBEOM_10906</name>
</gene>
<accession>A0A9P5AAL2</accession>
<evidence type="ECO:0000259" key="1">
    <source>
        <dbReference type="Pfam" id="PF01266"/>
    </source>
</evidence>
<dbReference type="SUPFAM" id="SSF51905">
    <property type="entry name" value="FAD/NAD(P)-binding domain"/>
    <property type="match status" value="1"/>
</dbReference>
<keyword evidence="3" id="KW-1185">Reference proteome</keyword>
<dbReference type="PANTHER" id="PTHR13847:SF279">
    <property type="entry name" value="FAD DEPENDENT OXIDOREDUCTASE DOMAIN-CONTAINING PROTEIN-RELATED"/>
    <property type="match status" value="1"/>
</dbReference>
<dbReference type="OrthoDB" id="429143at2759"/>
<dbReference type="Gene3D" id="3.30.9.10">
    <property type="entry name" value="D-Amino Acid Oxidase, subunit A, domain 2"/>
    <property type="match status" value="2"/>
</dbReference>
<evidence type="ECO:0000313" key="2">
    <source>
        <dbReference type="EMBL" id="KAF4335256.1"/>
    </source>
</evidence>